<reference evidence="1 2" key="1">
    <citation type="submission" date="2016-04" db="EMBL/GenBank/DDBJ databases">
        <title>Draft genome sequence of Janthinobacterium psychrotolerans sp. nov., isolated from freshwater sediments in Denmark.</title>
        <authorList>
            <person name="Gong X."/>
            <person name="Skrivergaard S."/>
            <person name="Korsgaard B.S."/>
            <person name="Schreiber L."/>
            <person name="Marshall I.P."/>
            <person name="Finster K."/>
            <person name="Schramm A."/>
        </authorList>
    </citation>
    <scope>NUCLEOTIDE SEQUENCE [LARGE SCALE GENOMIC DNA]</scope>
    <source>
        <strain evidence="1 2">S3-2</strain>
    </source>
</reference>
<evidence type="ECO:0000313" key="1">
    <source>
        <dbReference type="EMBL" id="OBV38069.1"/>
    </source>
</evidence>
<name>A0A1A7BZ87_9BURK</name>
<protein>
    <submittedName>
        <fullName evidence="1">Uncharacterized protein</fullName>
    </submittedName>
</protein>
<dbReference type="AlphaFoldDB" id="A0A1A7BZ87"/>
<proteinExistence type="predicted"/>
<dbReference type="EMBL" id="LOCQ01000058">
    <property type="protein sequence ID" value="OBV38069.1"/>
    <property type="molecule type" value="Genomic_DNA"/>
</dbReference>
<organism evidence="1 2">
    <name type="scientific">Janthinobacterium psychrotolerans</name>
    <dbReference type="NCBI Taxonomy" id="1747903"/>
    <lineage>
        <taxon>Bacteria</taxon>
        <taxon>Pseudomonadati</taxon>
        <taxon>Pseudomonadota</taxon>
        <taxon>Betaproteobacteria</taxon>
        <taxon>Burkholderiales</taxon>
        <taxon>Oxalobacteraceae</taxon>
        <taxon>Janthinobacterium</taxon>
    </lineage>
</organism>
<evidence type="ECO:0000313" key="2">
    <source>
        <dbReference type="Proteomes" id="UP000092713"/>
    </source>
</evidence>
<gene>
    <name evidence="1" type="ORF">ASR47_100522</name>
</gene>
<dbReference type="STRING" id="1747903.ASR47_100522"/>
<keyword evidence="2" id="KW-1185">Reference proteome</keyword>
<sequence>MDKIQHPSNNGVLGAPVGWDQGELPCNALPVTHTHVGDLPAVLSYWRPDVDELAVLNAGGAVRLWVAGATMPPVMLDVDGAR</sequence>
<dbReference type="OrthoDB" id="7067203at2"/>
<comment type="caution">
    <text evidence="1">The sequence shown here is derived from an EMBL/GenBank/DDBJ whole genome shotgun (WGS) entry which is preliminary data.</text>
</comment>
<dbReference type="Proteomes" id="UP000092713">
    <property type="component" value="Unassembled WGS sequence"/>
</dbReference>
<accession>A0A1A7BZ87</accession>
<dbReference type="RefSeq" id="WP_065308964.1">
    <property type="nucleotide sequence ID" value="NZ_LOCQ01000058.1"/>
</dbReference>